<proteinExistence type="predicted"/>
<dbReference type="EMBL" id="QUSY01002137">
    <property type="protein sequence ID" value="RHY22271.1"/>
    <property type="molecule type" value="Genomic_DNA"/>
</dbReference>
<keyword evidence="1" id="KW-0472">Membrane</keyword>
<accession>A0A418AID5</accession>
<dbReference type="VEuPathDB" id="FungiDB:H310_13344"/>
<keyword evidence="1" id="KW-0812">Transmembrane</keyword>
<name>A0A418AID5_9STRA</name>
<protein>
    <submittedName>
        <fullName evidence="2">Uncharacterized protein</fullName>
    </submittedName>
</protein>
<comment type="caution">
    <text evidence="2">The sequence shown here is derived from an EMBL/GenBank/DDBJ whole genome shotgun (WGS) entry which is preliminary data.</text>
</comment>
<keyword evidence="3" id="KW-1185">Reference proteome</keyword>
<dbReference type="AlphaFoldDB" id="A0A418AID5"/>
<evidence type="ECO:0000256" key="1">
    <source>
        <dbReference type="SAM" id="Phobius"/>
    </source>
</evidence>
<gene>
    <name evidence="2" type="ORF">DYB32_009547</name>
</gene>
<keyword evidence="1" id="KW-1133">Transmembrane helix</keyword>
<evidence type="ECO:0000313" key="2">
    <source>
        <dbReference type="EMBL" id="RHY22271.1"/>
    </source>
</evidence>
<organism evidence="2 3">
    <name type="scientific">Aphanomyces invadans</name>
    <dbReference type="NCBI Taxonomy" id="157072"/>
    <lineage>
        <taxon>Eukaryota</taxon>
        <taxon>Sar</taxon>
        <taxon>Stramenopiles</taxon>
        <taxon>Oomycota</taxon>
        <taxon>Saprolegniomycetes</taxon>
        <taxon>Saprolegniales</taxon>
        <taxon>Verrucalvaceae</taxon>
        <taxon>Aphanomyces</taxon>
    </lineage>
</organism>
<dbReference type="Proteomes" id="UP000285060">
    <property type="component" value="Unassembled WGS sequence"/>
</dbReference>
<evidence type="ECO:0000313" key="3">
    <source>
        <dbReference type="Proteomes" id="UP000285060"/>
    </source>
</evidence>
<feature type="transmembrane region" description="Helical" evidence="1">
    <location>
        <begin position="125"/>
        <end position="145"/>
    </location>
</feature>
<sequence length="232" mass="24788">MASNASSPVCTTLSTCLAYGKVSCDRGTQECPPCIYIDAKGRHLCYARITGTALCPFVNTTADCSTYVGLDVRADSRVSTGASNDTAPVPILVNKTTTPGWTTTIAPNATIDDASSDHLTPLDTGLIVAVVVLALALGITIVVFISKHRYRPGVPYVPKGNQFRGRDVVHVNHPALQSNQHNFRSQPGSTHDCLMSLNPMHTPVLGEPTTLSACYSHESPVWRMSTSSNIMT</sequence>
<reference evidence="2 3" key="1">
    <citation type="submission" date="2018-08" db="EMBL/GenBank/DDBJ databases">
        <title>Aphanomyces genome sequencing and annotation.</title>
        <authorList>
            <person name="Minardi D."/>
            <person name="Oidtmann B."/>
            <person name="Van Der Giezen M."/>
            <person name="Studholme D.J."/>
        </authorList>
    </citation>
    <scope>NUCLEOTIDE SEQUENCE [LARGE SCALE GENOMIC DNA]</scope>
    <source>
        <strain evidence="2 3">NJM0002</strain>
    </source>
</reference>